<evidence type="ECO:0000313" key="3">
    <source>
        <dbReference type="Proteomes" id="UP001500683"/>
    </source>
</evidence>
<dbReference type="InterPro" id="IPR038416">
    <property type="entry name" value="Ribosom_S30AE_C_sf"/>
</dbReference>
<dbReference type="PANTHER" id="PTHR33231">
    <property type="entry name" value="30S RIBOSOMAL PROTEIN"/>
    <property type="match status" value="1"/>
</dbReference>
<dbReference type="PANTHER" id="PTHR33231:SF1">
    <property type="entry name" value="30S RIBOSOMAL PROTEIN"/>
    <property type="match status" value="1"/>
</dbReference>
<dbReference type="SUPFAM" id="SSF69754">
    <property type="entry name" value="Ribosome binding protein Y (YfiA homologue)"/>
    <property type="match status" value="1"/>
</dbReference>
<accession>A0ABP7WNV3</accession>
<dbReference type="Proteomes" id="UP001500683">
    <property type="component" value="Unassembled WGS sequence"/>
</dbReference>
<dbReference type="Gene3D" id="3.30.505.50">
    <property type="entry name" value="Sigma 54 modulation/S30EA ribosomal protein, C-terminal domain"/>
    <property type="match status" value="2"/>
</dbReference>
<dbReference type="Pfam" id="PF16321">
    <property type="entry name" value="Ribosom_S30AE_C"/>
    <property type="match status" value="2"/>
</dbReference>
<evidence type="ECO:0000259" key="1">
    <source>
        <dbReference type="Pfam" id="PF16321"/>
    </source>
</evidence>
<feature type="domain" description="Sigma 54 modulation/S30EA ribosomal protein C-terminal" evidence="1">
    <location>
        <begin position="215"/>
        <end position="260"/>
    </location>
</feature>
<name>A0ABP7WNV3_9ACTN</name>
<sequence length="264" mass="29503">MNRPTTQVAPEVAVEHRGAVPEGSADYARAKVAAVFGHAPEPVLFARAKLTMAPDPAVDRPAVAQANLDVNGRPVRVQVTAETMREAIDRLHDRLLARLERIGRHAEYRRGGRPAPDPREWRHGAERTHRPAWYPRPLEDRELVRHKSFTLATETPDEAAFDLETLDYGFLLFADVETGQDSVIYRAEGGYRLAQVAPRRSRRAPLAVPLTISAHPAPRLSLLEATERLETSGMPWLFFLDTATGRGNVLYHRYDGHYGLITPA</sequence>
<protein>
    <submittedName>
        <fullName evidence="2">HPF/RaiA family ribosome-associated protein</fullName>
    </submittedName>
</protein>
<evidence type="ECO:0000313" key="2">
    <source>
        <dbReference type="EMBL" id="GAA4093268.1"/>
    </source>
</evidence>
<dbReference type="InterPro" id="IPR032528">
    <property type="entry name" value="Ribosom_S30AE_C"/>
</dbReference>
<reference evidence="3" key="1">
    <citation type="journal article" date="2019" name="Int. J. Syst. Evol. Microbiol.">
        <title>The Global Catalogue of Microorganisms (GCM) 10K type strain sequencing project: providing services to taxonomists for standard genome sequencing and annotation.</title>
        <authorList>
            <consortium name="The Broad Institute Genomics Platform"/>
            <consortium name="The Broad Institute Genome Sequencing Center for Infectious Disease"/>
            <person name="Wu L."/>
            <person name="Ma J."/>
        </authorList>
    </citation>
    <scope>NUCLEOTIDE SEQUENCE [LARGE SCALE GENOMIC DNA]</scope>
    <source>
        <strain evidence="3">JCM 16702</strain>
    </source>
</reference>
<gene>
    <name evidence="2" type="ORF">GCM10022214_64040</name>
</gene>
<dbReference type="InterPro" id="IPR036567">
    <property type="entry name" value="RHF-like"/>
</dbReference>
<organism evidence="2 3">
    <name type="scientific">Actinomadura miaoliensis</name>
    <dbReference type="NCBI Taxonomy" id="430685"/>
    <lineage>
        <taxon>Bacteria</taxon>
        <taxon>Bacillati</taxon>
        <taxon>Actinomycetota</taxon>
        <taxon>Actinomycetes</taxon>
        <taxon>Streptosporangiales</taxon>
        <taxon>Thermomonosporaceae</taxon>
        <taxon>Actinomadura</taxon>
    </lineage>
</organism>
<dbReference type="InterPro" id="IPR050574">
    <property type="entry name" value="HPF/YfiA_ribosome-assoc"/>
</dbReference>
<keyword evidence="3" id="KW-1185">Reference proteome</keyword>
<dbReference type="RefSeq" id="WP_344955081.1">
    <property type="nucleotide sequence ID" value="NZ_BAAAZG010000048.1"/>
</dbReference>
<proteinExistence type="predicted"/>
<comment type="caution">
    <text evidence="2">The sequence shown here is derived from an EMBL/GenBank/DDBJ whole genome shotgun (WGS) entry which is preliminary data.</text>
</comment>
<feature type="domain" description="Sigma 54 modulation/S30EA ribosomal protein C-terminal" evidence="1">
    <location>
        <begin position="140"/>
        <end position="193"/>
    </location>
</feature>
<dbReference type="EMBL" id="BAAAZG010000048">
    <property type="protein sequence ID" value="GAA4093268.1"/>
    <property type="molecule type" value="Genomic_DNA"/>
</dbReference>